<evidence type="ECO:0000313" key="2">
    <source>
        <dbReference type="EMBL" id="TCU60241.1"/>
    </source>
</evidence>
<dbReference type="InterPro" id="IPR001226">
    <property type="entry name" value="Flavodoxin_CS"/>
</dbReference>
<comment type="caution">
    <text evidence="2">The sequence shown here is derived from an EMBL/GenBank/DDBJ whole genome shotgun (WGS) entry which is preliminary data.</text>
</comment>
<dbReference type="Gene3D" id="3.40.50.360">
    <property type="match status" value="1"/>
</dbReference>
<keyword evidence="3" id="KW-1185">Reference proteome</keyword>
<dbReference type="GO" id="GO:0010181">
    <property type="term" value="F:FMN binding"/>
    <property type="evidence" value="ECO:0007669"/>
    <property type="project" value="InterPro"/>
</dbReference>
<dbReference type="InterPro" id="IPR054633">
    <property type="entry name" value="BilS"/>
</dbReference>
<organism evidence="2 3">
    <name type="scientific">Longicatena caecimuris</name>
    <dbReference type="NCBI Taxonomy" id="1796635"/>
    <lineage>
        <taxon>Bacteria</taxon>
        <taxon>Bacillati</taxon>
        <taxon>Bacillota</taxon>
        <taxon>Erysipelotrichia</taxon>
        <taxon>Erysipelotrichales</taxon>
        <taxon>Erysipelotrichaceae</taxon>
        <taxon>Longicatena</taxon>
    </lineage>
</organism>
<evidence type="ECO:0000313" key="3">
    <source>
        <dbReference type="Proteomes" id="UP000295773"/>
    </source>
</evidence>
<gene>
    <name evidence="2" type="ORF">EDD61_108100</name>
</gene>
<dbReference type="GO" id="GO:0009055">
    <property type="term" value="F:electron transfer activity"/>
    <property type="evidence" value="ECO:0007669"/>
    <property type="project" value="InterPro"/>
</dbReference>
<feature type="domain" description="Flavodoxin-like" evidence="1">
    <location>
        <begin position="5"/>
        <end position="160"/>
    </location>
</feature>
<dbReference type="InterPro" id="IPR029039">
    <property type="entry name" value="Flavoprotein-like_sf"/>
</dbReference>
<evidence type="ECO:0000259" key="1">
    <source>
        <dbReference type="Pfam" id="PF12641"/>
    </source>
</evidence>
<dbReference type="InterPro" id="IPR008254">
    <property type="entry name" value="Flavodoxin/NO_synth"/>
</dbReference>
<dbReference type="Proteomes" id="UP000295773">
    <property type="component" value="Unassembled WGS sequence"/>
</dbReference>
<protein>
    <submittedName>
        <fullName evidence="2">Flavodoxin</fullName>
    </submittedName>
</protein>
<dbReference type="GO" id="GO:0016651">
    <property type="term" value="F:oxidoreductase activity, acting on NAD(P)H"/>
    <property type="evidence" value="ECO:0007669"/>
    <property type="project" value="UniProtKB-ARBA"/>
</dbReference>
<dbReference type="NCBIfam" id="NF045594">
    <property type="entry name" value="flavodox_BilS"/>
    <property type="match status" value="1"/>
</dbReference>
<sequence length="168" mass="19025">MKYAVVYCSHTGNTKRVAEAIAQVIPAEDMLYFGIPDMDATKDADVIFAGFWTDKGSCPSALLDYFSSLHNKQIVLFGTCGFGGSAEYYDMILQRVSAFIEDDCTYVDGFMCQGKMPMELRERYERAKEDPKKIERILDNFDMALSHPDENDLRQAKAFTQIILRSIA</sequence>
<dbReference type="RefSeq" id="WP_008690765.1">
    <property type="nucleotide sequence ID" value="NZ_AP024510.1"/>
</dbReference>
<reference evidence="2 3" key="1">
    <citation type="submission" date="2019-03" db="EMBL/GenBank/DDBJ databases">
        <title>Genomic Encyclopedia of Type Strains, Phase IV (KMG-IV): sequencing the most valuable type-strain genomes for metagenomic binning, comparative biology and taxonomic classification.</title>
        <authorList>
            <person name="Goeker M."/>
        </authorList>
    </citation>
    <scope>NUCLEOTIDE SEQUENCE [LARGE SCALE GENOMIC DNA]</scope>
    <source>
        <strain evidence="2 3">DSM 29481</strain>
    </source>
</reference>
<name>A0A4R3TE02_9FIRM</name>
<dbReference type="EMBL" id="SMBP01000008">
    <property type="protein sequence ID" value="TCU60241.1"/>
    <property type="molecule type" value="Genomic_DNA"/>
</dbReference>
<dbReference type="PROSITE" id="PS00201">
    <property type="entry name" value="FLAVODOXIN"/>
    <property type="match status" value="1"/>
</dbReference>
<dbReference type="AlphaFoldDB" id="A0A4R3TE02"/>
<accession>A0A4R3TE02</accession>
<dbReference type="SUPFAM" id="SSF52218">
    <property type="entry name" value="Flavoproteins"/>
    <property type="match status" value="1"/>
</dbReference>
<dbReference type="GeneID" id="73796701"/>
<proteinExistence type="predicted"/>
<dbReference type="Pfam" id="PF12641">
    <property type="entry name" value="Flavodoxin_3"/>
    <property type="match status" value="1"/>
</dbReference>